<feature type="domain" description="HIG1" evidence="6">
    <location>
        <begin position="1"/>
        <end position="90"/>
    </location>
</feature>
<reference evidence="7" key="2">
    <citation type="submission" date="2025-08" db="UniProtKB">
        <authorList>
            <consortium name="Ensembl"/>
        </authorList>
    </citation>
    <scope>IDENTIFICATION</scope>
</reference>
<dbReference type="GO" id="GO:0031966">
    <property type="term" value="C:mitochondrial membrane"/>
    <property type="evidence" value="ECO:0007669"/>
    <property type="project" value="UniProtKB-SubCell"/>
</dbReference>
<protein>
    <recommendedName>
        <fullName evidence="6">HIG1 domain-containing protein</fullName>
    </recommendedName>
</protein>
<organism evidence="7 8">
    <name type="scientific">Theropithecus gelada</name>
    <name type="common">Gelada baboon</name>
    <dbReference type="NCBI Taxonomy" id="9565"/>
    <lineage>
        <taxon>Eukaryota</taxon>
        <taxon>Metazoa</taxon>
        <taxon>Chordata</taxon>
        <taxon>Craniata</taxon>
        <taxon>Vertebrata</taxon>
        <taxon>Euteleostomi</taxon>
        <taxon>Mammalia</taxon>
        <taxon>Eutheria</taxon>
        <taxon>Euarchontoglires</taxon>
        <taxon>Primates</taxon>
        <taxon>Haplorrhini</taxon>
        <taxon>Catarrhini</taxon>
        <taxon>Cercopithecidae</taxon>
        <taxon>Cercopithecinae</taxon>
        <taxon>Theropithecus</taxon>
    </lineage>
</organism>
<dbReference type="Ensembl" id="ENSTGET00000038883.1">
    <property type="protein sequence ID" value="ENSTGEP00000032751.1"/>
    <property type="gene ID" value="ENSTGEG00000026164.1"/>
</dbReference>
<name>A0A8D2G4C7_THEGE</name>
<evidence type="ECO:0000256" key="1">
    <source>
        <dbReference type="ARBA" id="ARBA00004325"/>
    </source>
</evidence>
<evidence type="ECO:0000313" key="8">
    <source>
        <dbReference type="Proteomes" id="UP000694411"/>
    </source>
</evidence>
<keyword evidence="2 5" id="KW-0812">Transmembrane</keyword>
<evidence type="ECO:0000256" key="5">
    <source>
        <dbReference type="SAM" id="Phobius"/>
    </source>
</evidence>
<reference evidence="7" key="3">
    <citation type="submission" date="2025-09" db="UniProtKB">
        <authorList>
            <consortium name="Ensembl"/>
        </authorList>
    </citation>
    <scope>IDENTIFICATION</scope>
</reference>
<evidence type="ECO:0000259" key="6">
    <source>
        <dbReference type="PROSITE" id="PS51503"/>
    </source>
</evidence>
<dbReference type="Pfam" id="PF04588">
    <property type="entry name" value="HIG_1_N"/>
    <property type="match status" value="1"/>
</dbReference>
<comment type="subcellular location">
    <subcellularLocation>
        <location evidence="1">Mitochondrion membrane</location>
    </subcellularLocation>
</comment>
<dbReference type="PROSITE" id="PS51503">
    <property type="entry name" value="HIG1"/>
    <property type="match status" value="1"/>
</dbReference>
<proteinExistence type="predicted"/>
<evidence type="ECO:0000256" key="3">
    <source>
        <dbReference type="ARBA" id="ARBA00022989"/>
    </source>
</evidence>
<dbReference type="Gene3D" id="6.10.140.1320">
    <property type="match status" value="1"/>
</dbReference>
<reference evidence="7" key="1">
    <citation type="submission" date="2018-05" db="EMBL/GenBank/DDBJ databases">
        <title>Whole genome of Theropithecus gelada.</title>
        <authorList>
            <person name="Chiou K.L."/>
            <person name="Snyder-Mackler N."/>
        </authorList>
    </citation>
    <scope>NUCLEOTIDE SEQUENCE [LARGE SCALE GENOMIC DNA]</scope>
</reference>
<dbReference type="PANTHER" id="PTHR12297:SF5">
    <property type="entry name" value="HIG1 DOMAIN FAMILY MEMBER 1A, MITOCHONDRIAL"/>
    <property type="match status" value="1"/>
</dbReference>
<keyword evidence="4 5" id="KW-0472">Membrane</keyword>
<evidence type="ECO:0000256" key="2">
    <source>
        <dbReference type="ARBA" id="ARBA00022692"/>
    </source>
</evidence>
<dbReference type="Proteomes" id="UP000694411">
    <property type="component" value="Chromosome 1"/>
</dbReference>
<sequence length="90" mass="10081">MEIFRAITVSTETDVSLSSYDDQAPFVHMVMAGFVAIVAYGLYRLKSRGNNKMSLHLNHMRVAAQGFVVGSMTVGMGYSMYRELWAKPKL</sequence>
<feature type="transmembrane region" description="Helical" evidence="5">
    <location>
        <begin position="63"/>
        <end position="81"/>
    </location>
</feature>
<dbReference type="AlphaFoldDB" id="A0A8D2G4C7"/>
<keyword evidence="8" id="KW-1185">Reference proteome</keyword>
<feature type="transmembrane region" description="Helical" evidence="5">
    <location>
        <begin position="26"/>
        <end position="43"/>
    </location>
</feature>
<dbReference type="GO" id="GO:0097250">
    <property type="term" value="P:mitochondrial respirasome assembly"/>
    <property type="evidence" value="ECO:0007669"/>
    <property type="project" value="TreeGrafter"/>
</dbReference>
<keyword evidence="3 5" id="KW-1133">Transmembrane helix</keyword>
<evidence type="ECO:0000313" key="7">
    <source>
        <dbReference type="Ensembl" id="ENSTGEP00000032751.1"/>
    </source>
</evidence>
<dbReference type="PANTHER" id="PTHR12297">
    <property type="entry name" value="HYPOXIA-INDUCBILE GENE 1 HIG1 -RELATED"/>
    <property type="match status" value="1"/>
</dbReference>
<evidence type="ECO:0000256" key="4">
    <source>
        <dbReference type="ARBA" id="ARBA00023136"/>
    </source>
</evidence>
<accession>A0A8D2G4C7</accession>
<dbReference type="GO" id="GO:0043066">
    <property type="term" value="P:negative regulation of apoptotic process"/>
    <property type="evidence" value="ECO:0007669"/>
    <property type="project" value="TreeGrafter"/>
</dbReference>
<dbReference type="InterPro" id="IPR007667">
    <property type="entry name" value="Hypoxia_induced_domain"/>
</dbReference>
<dbReference type="InterPro" id="IPR050355">
    <property type="entry name" value="RCF1"/>
</dbReference>